<sequence length="48" mass="5172">MQTPGSGAMTTSNKQSLRAQLLSQLAESSCRSELKGSSIGRQEQHGYM</sequence>
<organism evidence="2 3">
    <name type="scientific">Phytophthora nicotianae P1976</name>
    <dbReference type="NCBI Taxonomy" id="1317066"/>
    <lineage>
        <taxon>Eukaryota</taxon>
        <taxon>Sar</taxon>
        <taxon>Stramenopiles</taxon>
        <taxon>Oomycota</taxon>
        <taxon>Peronosporomycetes</taxon>
        <taxon>Peronosporales</taxon>
        <taxon>Peronosporaceae</taxon>
        <taxon>Phytophthora</taxon>
    </lineage>
</organism>
<evidence type="ECO:0000256" key="1">
    <source>
        <dbReference type="SAM" id="MobiDB-lite"/>
    </source>
</evidence>
<dbReference type="EMBL" id="ANJA01000980">
    <property type="protein sequence ID" value="ETO80599.1"/>
    <property type="molecule type" value="Genomic_DNA"/>
</dbReference>
<comment type="caution">
    <text evidence="2">The sequence shown here is derived from an EMBL/GenBank/DDBJ whole genome shotgun (WGS) entry which is preliminary data.</text>
</comment>
<feature type="region of interest" description="Disordered" evidence="1">
    <location>
        <begin position="28"/>
        <end position="48"/>
    </location>
</feature>
<name>A0A081ANY8_PHYNI</name>
<proteinExistence type="predicted"/>
<gene>
    <name evidence="2" type="ORF">F444_04899</name>
</gene>
<dbReference type="AlphaFoldDB" id="A0A081ANY8"/>
<evidence type="ECO:0000313" key="2">
    <source>
        <dbReference type="EMBL" id="ETO80599.1"/>
    </source>
</evidence>
<dbReference type="Proteomes" id="UP000028582">
    <property type="component" value="Unassembled WGS sequence"/>
</dbReference>
<evidence type="ECO:0000313" key="3">
    <source>
        <dbReference type="Proteomes" id="UP000028582"/>
    </source>
</evidence>
<reference evidence="2 3" key="1">
    <citation type="submission" date="2013-11" db="EMBL/GenBank/DDBJ databases">
        <title>The Genome Sequence of Phytophthora parasitica P1976.</title>
        <authorList>
            <consortium name="The Broad Institute Genomics Platform"/>
            <person name="Russ C."/>
            <person name="Tyler B."/>
            <person name="Panabieres F."/>
            <person name="Shan W."/>
            <person name="Tripathy S."/>
            <person name="Grunwald N."/>
            <person name="Machado M."/>
            <person name="Johnson C.S."/>
            <person name="Walker B."/>
            <person name="Young S."/>
            <person name="Zeng Q."/>
            <person name="Gargeya S."/>
            <person name="Fitzgerald M."/>
            <person name="Haas B."/>
            <person name="Abouelleil A."/>
            <person name="Allen A.W."/>
            <person name="Alvarado L."/>
            <person name="Arachchi H.M."/>
            <person name="Berlin A.M."/>
            <person name="Chapman S.B."/>
            <person name="Gainer-Dewar J."/>
            <person name="Goldberg J."/>
            <person name="Griggs A."/>
            <person name="Gujja S."/>
            <person name="Hansen M."/>
            <person name="Howarth C."/>
            <person name="Imamovic A."/>
            <person name="Ireland A."/>
            <person name="Larimer J."/>
            <person name="McCowan C."/>
            <person name="Murphy C."/>
            <person name="Pearson M."/>
            <person name="Poon T.W."/>
            <person name="Priest M."/>
            <person name="Roberts A."/>
            <person name="Saif S."/>
            <person name="Shea T."/>
            <person name="Sisk P."/>
            <person name="Sykes S."/>
            <person name="Wortman J."/>
            <person name="Nusbaum C."/>
            <person name="Birren B."/>
        </authorList>
    </citation>
    <scope>NUCLEOTIDE SEQUENCE [LARGE SCALE GENOMIC DNA]</scope>
    <source>
        <strain evidence="2 3">P1976</strain>
    </source>
</reference>
<protein>
    <submittedName>
        <fullName evidence="2">Uncharacterized protein</fullName>
    </submittedName>
</protein>
<accession>A0A081ANY8</accession>